<dbReference type="Pfam" id="PF04720">
    <property type="entry name" value="PDDEXK_6"/>
    <property type="match status" value="1"/>
</dbReference>
<dbReference type="InterPro" id="IPR006502">
    <property type="entry name" value="PDDEXK-like"/>
</dbReference>
<dbReference type="OrthoDB" id="691424at2759"/>
<dbReference type="PANTHER" id="PTHR31579:SF14">
    <property type="entry name" value="RNA POLYMERASE SUBUNIT BETA-BETA PROTEIN, PUTATIVE (DUF506)-RELATED"/>
    <property type="match status" value="1"/>
</dbReference>
<feature type="compositionally biased region" description="Basic and acidic residues" evidence="1">
    <location>
        <begin position="418"/>
        <end position="431"/>
    </location>
</feature>
<dbReference type="PANTHER" id="PTHR31579">
    <property type="entry name" value="OS03G0796600 PROTEIN"/>
    <property type="match status" value="1"/>
</dbReference>
<protein>
    <submittedName>
        <fullName evidence="2">Uncharacterized protein</fullName>
    </submittedName>
</protein>
<proteinExistence type="predicted"/>
<dbReference type="Proteomes" id="UP001153555">
    <property type="component" value="Unassembled WGS sequence"/>
</dbReference>
<dbReference type="NCBIfam" id="TIGR01615">
    <property type="entry name" value="A_thal_3542"/>
    <property type="match status" value="1"/>
</dbReference>
<comment type="caution">
    <text evidence="2">The sequence shown here is derived from an EMBL/GenBank/DDBJ whole genome shotgun (WGS) entry which is preliminary data.</text>
</comment>
<name>A0A9N7NJM3_STRHE</name>
<accession>A0A9N7NJM3</accession>
<organism evidence="2 3">
    <name type="scientific">Striga hermonthica</name>
    <name type="common">Purple witchweed</name>
    <name type="synonym">Buchnera hermonthica</name>
    <dbReference type="NCBI Taxonomy" id="68872"/>
    <lineage>
        <taxon>Eukaryota</taxon>
        <taxon>Viridiplantae</taxon>
        <taxon>Streptophyta</taxon>
        <taxon>Embryophyta</taxon>
        <taxon>Tracheophyta</taxon>
        <taxon>Spermatophyta</taxon>
        <taxon>Magnoliopsida</taxon>
        <taxon>eudicotyledons</taxon>
        <taxon>Gunneridae</taxon>
        <taxon>Pentapetalae</taxon>
        <taxon>asterids</taxon>
        <taxon>lamiids</taxon>
        <taxon>Lamiales</taxon>
        <taxon>Orobanchaceae</taxon>
        <taxon>Buchnereae</taxon>
        <taxon>Striga</taxon>
    </lineage>
</organism>
<feature type="region of interest" description="Disordered" evidence="1">
    <location>
        <begin position="410"/>
        <end position="431"/>
    </location>
</feature>
<dbReference type="AlphaFoldDB" id="A0A9N7NJM3"/>
<keyword evidence="3" id="KW-1185">Reference proteome</keyword>
<evidence type="ECO:0000256" key="1">
    <source>
        <dbReference type="SAM" id="MobiDB-lite"/>
    </source>
</evidence>
<sequence>MPYPMKIQPIDFNPVVEPQAKPMLKLKFRRLFERPFSGVLRASAQDKPPAPHKWSKDCSEELEPSSVRLARMVQNFIEETNDKQRCGRKKCNCFNGSCTDSSDEDPHNCSEPCSCSSGHAFDVLKSLVPCSSACEKNLLADTAKIVNRNKIGKQKDELCRKIVVDGLIALGYKASICRSKWEKTPSFIAGEYEYVDATIEGERLIIDVDFRSGFEIARPTKAYRQVLQTLPNIFVGKADRLEKIVTVVSEAAKQSLKKRCMPVPPWRKAGYVKAKWLSSFTRLGSNICNGDEFVFVFSDGNSPCEGDDGAKRPLTRKWEPLKIRPKNLNRGVNPRFKTIDHPRKPAPLYTPTFSRSQKSRAHRTNPCSSTRNIESGCCASLNTDKKAMPNQQPNSMPARRCPATANRYLLRPSGLPHAHGDDRGRRSNRYEDFQGPMKVIFSGRRSKPDVVVVGEEGPSGGFCG</sequence>
<gene>
    <name evidence="2" type="ORF">SHERM_27452</name>
</gene>
<feature type="region of interest" description="Disordered" evidence="1">
    <location>
        <begin position="326"/>
        <end position="368"/>
    </location>
</feature>
<evidence type="ECO:0000313" key="3">
    <source>
        <dbReference type="Proteomes" id="UP001153555"/>
    </source>
</evidence>
<dbReference type="EMBL" id="CACSLK010027833">
    <property type="protein sequence ID" value="CAA0832148.1"/>
    <property type="molecule type" value="Genomic_DNA"/>
</dbReference>
<evidence type="ECO:0000313" key="2">
    <source>
        <dbReference type="EMBL" id="CAA0832148.1"/>
    </source>
</evidence>
<reference evidence="2" key="1">
    <citation type="submission" date="2019-12" db="EMBL/GenBank/DDBJ databases">
        <authorList>
            <person name="Scholes J."/>
        </authorList>
    </citation>
    <scope>NUCLEOTIDE SEQUENCE</scope>
</reference>